<sequence>MPEFLTGFPFALVLASLSAGAWLRGQLLYWIGRIPTDQALRRTHPDHGWRKRIHDWLAAGGADAGIVAIRRWGLVAVPLCYVTVGFQSMVQAAAGVLRITWWKYALAQIPGALAWGTIYSTIGFAVWEAALAAAAGSPVGIGVIVVLVAAGVTALVMLRRRRDRVAAIPASGSVAGTQEAVGDDVPAADAALAPRHEHS</sequence>
<feature type="transmembrane region" description="Helical" evidence="1">
    <location>
        <begin position="104"/>
        <end position="127"/>
    </location>
</feature>
<reference evidence="2 3" key="1">
    <citation type="submission" date="2020-10" db="EMBL/GenBank/DDBJ databases">
        <title>Haloactinobacterium sp. RN3S43, a bacterium isolated from saline soil.</title>
        <authorList>
            <person name="Sun J.-Q."/>
        </authorList>
    </citation>
    <scope>NUCLEOTIDE SEQUENCE [LARGE SCALE GENOMIC DNA]</scope>
    <source>
        <strain evidence="2 3">RN3S43</strain>
    </source>
</reference>
<dbReference type="InterPro" id="IPR032818">
    <property type="entry name" value="DedA-like"/>
</dbReference>
<dbReference type="PANTHER" id="PTHR30353">
    <property type="entry name" value="INNER MEMBRANE PROTEIN DEDA-RELATED"/>
    <property type="match status" value="1"/>
</dbReference>
<evidence type="ECO:0000256" key="1">
    <source>
        <dbReference type="RuleBase" id="RU367016"/>
    </source>
</evidence>
<comment type="subcellular location">
    <subcellularLocation>
        <location evidence="1">Cell membrane</location>
        <topology evidence="1">Multi-pass membrane protein</topology>
    </subcellularLocation>
</comment>
<comment type="similarity">
    <text evidence="1">Belongs to the DedA family.</text>
</comment>
<gene>
    <name evidence="2" type="ORF">IM660_10905</name>
</gene>
<dbReference type="KEGG" id="halt:IM660_10905"/>
<protein>
    <submittedName>
        <fullName evidence="2">VTT domain-containing protein</fullName>
    </submittedName>
</protein>
<dbReference type="Proteomes" id="UP000593758">
    <property type="component" value="Chromosome"/>
</dbReference>
<evidence type="ECO:0000313" key="2">
    <source>
        <dbReference type="EMBL" id="QOR69225.1"/>
    </source>
</evidence>
<name>A0A7M1SP26_9MICO</name>
<accession>A0A7M1SP26</accession>
<dbReference type="RefSeq" id="WP_193495460.1">
    <property type="nucleotide sequence ID" value="NZ_CP063169.1"/>
</dbReference>
<dbReference type="PANTHER" id="PTHR30353:SF0">
    <property type="entry name" value="TRANSMEMBRANE PROTEIN"/>
    <property type="match status" value="1"/>
</dbReference>
<keyword evidence="1" id="KW-0812">Transmembrane</keyword>
<keyword evidence="3" id="KW-1185">Reference proteome</keyword>
<evidence type="ECO:0000313" key="3">
    <source>
        <dbReference type="Proteomes" id="UP000593758"/>
    </source>
</evidence>
<organism evidence="2 3">
    <name type="scientific">Ruania alkalisoli</name>
    <dbReference type="NCBI Taxonomy" id="2779775"/>
    <lineage>
        <taxon>Bacteria</taxon>
        <taxon>Bacillati</taxon>
        <taxon>Actinomycetota</taxon>
        <taxon>Actinomycetes</taxon>
        <taxon>Micrococcales</taxon>
        <taxon>Ruaniaceae</taxon>
        <taxon>Ruania</taxon>
    </lineage>
</organism>
<feature type="transmembrane region" description="Helical" evidence="1">
    <location>
        <begin position="139"/>
        <end position="158"/>
    </location>
</feature>
<dbReference type="EMBL" id="CP063169">
    <property type="protein sequence ID" value="QOR69225.1"/>
    <property type="molecule type" value="Genomic_DNA"/>
</dbReference>
<proteinExistence type="inferred from homology"/>
<keyword evidence="1" id="KW-1003">Cell membrane</keyword>
<dbReference type="AlphaFoldDB" id="A0A7M1SP26"/>
<keyword evidence="1" id="KW-1133">Transmembrane helix</keyword>
<keyword evidence="1" id="KW-0472">Membrane</keyword>
<comment type="caution">
    <text evidence="1">Lacks conserved residue(s) required for the propagation of feature annotation.</text>
</comment>
<dbReference type="GO" id="GO:0005886">
    <property type="term" value="C:plasma membrane"/>
    <property type="evidence" value="ECO:0007669"/>
    <property type="project" value="UniProtKB-SubCell"/>
</dbReference>